<dbReference type="VEuPathDB" id="FungiDB:CHGG_04122"/>
<dbReference type="eggNOG" id="ENOG502SKGQ">
    <property type="taxonomic scope" value="Eukaryota"/>
</dbReference>
<sequence>MSDPVPLPPSLGRRFYEPIILLSALKGVYGQDKSLVEPDLEGSTGKSPKQVYFCFLNKLSQICDSQKKQDLGKTVSAIVALEPGSIEYRLASNRRDSRELAATTEYLTDILNVLGHVTDGQINDKAFMATVSSDILRKVLGFNRPRIEVYLNELVEANQLGFCIESATTSETPDVLIVTSRQSTAPGTTSATPSAASSPTSSPSKSSSPPASSGHASSSTSRSPTSPPANPNLTRPASGATRKGIIRRMSRSKEIADAYQSHAKHLQAFKLDDRIRKRAKSDSFRPIVHAEVNLLASVLASQAAAEREGEDPLRFFHEADFGAYIGSSKPTCLLCSQYFAAHPGQGRLSRVARQPLPQLARAGRDAGAGPAAAKERCDILEAMVKECARRPRARSGTARIRGGSMIRGVNLDTSSMRAWSDESRETTPRARRIIEEDEEDDDEGGEDGGGVKL</sequence>
<feature type="compositionally biased region" description="Basic and acidic residues" evidence="1">
    <location>
        <begin position="419"/>
        <end position="434"/>
    </location>
</feature>
<feature type="compositionally biased region" description="Acidic residues" evidence="1">
    <location>
        <begin position="435"/>
        <end position="446"/>
    </location>
</feature>
<dbReference type="OMA" id="FEMILAF"/>
<protein>
    <submittedName>
        <fullName evidence="2">Uncharacterized protein</fullName>
    </submittedName>
</protein>
<dbReference type="Proteomes" id="UP000001056">
    <property type="component" value="Unassembled WGS sequence"/>
</dbReference>
<keyword evidence="3" id="KW-1185">Reference proteome</keyword>
<dbReference type="InParanoid" id="Q2H274"/>
<feature type="region of interest" description="Disordered" evidence="1">
    <location>
        <begin position="181"/>
        <end position="244"/>
    </location>
</feature>
<feature type="region of interest" description="Disordered" evidence="1">
    <location>
        <begin position="414"/>
        <end position="453"/>
    </location>
</feature>
<dbReference type="EMBL" id="CH408032">
    <property type="protein sequence ID" value="EAQ87503.1"/>
    <property type="molecule type" value="Genomic_DNA"/>
</dbReference>
<feature type="compositionally biased region" description="Low complexity" evidence="1">
    <location>
        <begin position="183"/>
        <end position="224"/>
    </location>
</feature>
<dbReference type="AlphaFoldDB" id="Q2H274"/>
<dbReference type="InterPro" id="IPR027796">
    <property type="entry name" value="OTT_1508_deam-like"/>
</dbReference>
<dbReference type="PANTHER" id="PTHR42037:SF1">
    <property type="match status" value="1"/>
</dbReference>
<organism evidence="2 3">
    <name type="scientific">Chaetomium globosum (strain ATCC 6205 / CBS 148.51 / DSM 1962 / NBRC 6347 / NRRL 1970)</name>
    <name type="common">Soil fungus</name>
    <dbReference type="NCBI Taxonomy" id="306901"/>
    <lineage>
        <taxon>Eukaryota</taxon>
        <taxon>Fungi</taxon>
        <taxon>Dikarya</taxon>
        <taxon>Ascomycota</taxon>
        <taxon>Pezizomycotina</taxon>
        <taxon>Sordariomycetes</taxon>
        <taxon>Sordariomycetidae</taxon>
        <taxon>Sordariales</taxon>
        <taxon>Chaetomiaceae</taxon>
        <taxon>Chaetomium</taxon>
    </lineage>
</organism>
<dbReference type="PANTHER" id="PTHR42037">
    <property type="match status" value="1"/>
</dbReference>
<evidence type="ECO:0000313" key="2">
    <source>
        <dbReference type="EMBL" id="EAQ87503.1"/>
    </source>
</evidence>
<dbReference type="OrthoDB" id="3251507at2759"/>
<accession>Q2H274</accession>
<proteinExistence type="predicted"/>
<gene>
    <name evidence="2" type="ORF">CHGG_04122</name>
</gene>
<name>Q2H274_CHAGB</name>
<evidence type="ECO:0000313" key="3">
    <source>
        <dbReference type="Proteomes" id="UP000001056"/>
    </source>
</evidence>
<dbReference type="GeneID" id="4391974"/>
<dbReference type="Pfam" id="PF14441">
    <property type="entry name" value="OTT_1508_deam"/>
    <property type="match status" value="1"/>
</dbReference>
<dbReference type="HOGENOM" id="CLU_027514_2_2_1"/>
<dbReference type="RefSeq" id="XP_001223336.1">
    <property type="nucleotide sequence ID" value="XM_001223335.1"/>
</dbReference>
<evidence type="ECO:0000256" key="1">
    <source>
        <dbReference type="SAM" id="MobiDB-lite"/>
    </source>
</evidence>
<reference evidence="3" key="1">
    <citation type="journal article" date="2015" name="Genome Announc.">
        <title>Draft genome sequence of the cellulolytic fungus Chaetomium globosum.</title>
        <authorList>
            <person name="Cuomo C.A."/>
            <person name="Untereiner W.A."/>
            <person name="Ma L.-J."/>
            <person name="Grabherr M."/>
            <person name="Birren B.W."/>
        </authorList>
    </citation>
    <scope>NUCLEOTIDE SEQUENCE [LARGE SCALE GENOMIC DNA]</scope>
    <source>
        <strain evidence="3">ATCC 6205 / CBS 148.51 / DSM 1962 / NBRC 6347 / NRRL 1970</strain>
    </source>
</reference>